<dbReference type="EMBL" id="JBCLSQ010000010">
    <property type="protein sequence ID" value="MEY8537860.1"/>
    <property type="molecule type" value="Genomic_DNA"/>
</dbReference>
<dbReference type="SMART" id="SM00450">
    <property type="entry name" value="RHOD"/>
    <property type="match status" value="1"/>
</dbReference>
<dbReference type="SUPFAM" id="SSF52821">
    <property type="entry name" value="Rhodanese/Cell cycle control phosphatase"/>
    <property type="match status" value="1"/>
</dbReference>
<dbReference type="PANTHER" id="PTHR43031:SF17">
    <property type="entry name" value="SULFURTRANSFERASE YTWF-RELATED"/>
    <property type="match status" value="1"/>
</dbReference>
<dbReference type="Proteomes" id="UP001565242">
    <property type="component" value="Unassembled WGS sequence"/>
</dbReference>
<dbReference type="PROSITE" id="PS50206">
    <property type="entry name" value="RHODANESE_3"/>
    <property type="match status" value="1"/>
</dbReference>
<reference evidence="2 3" key="1">
    <citation type="submission" date="2024-03" db="EMBL/GenBank/DDBJ databases">
        <title>Mouse gut bacterial collection (mGBC) of GemPharmatech.</title>
        <authorList>
            <person name="He Y."/>
            <person name="Dong L."/>
            <person name="Wu D."/>
            <person name="Gao X."/>
            <person name="Lin Z."/>
        </authorList>
    </citation>
    <scope>NUCLEOTIDE SEQUENCE [LARGE SCALE GENOMIC DNA]</scope>
    <source>
        <strain evidence="2 3">20-218</strain>
    </source>
</reference>
<protein>
    <submittedName>
        <fullName evidence="2">Rhodanese-like domain-containing protein</fullName>
    </submittedName>
</protein>
<dbReference type="CDD" id="cd00158">
    <property type="entry name" value="RHOD"/>
    <property type="match status" value="1"/>
</dbReference>
<gene>
    <name evidence="2" type="ORF">AALM99_05315</name>
</gene>
<sequence>MFGFGKIRSISADELADKLKQNKTQLLDVRESGEYARGHIKGSRNLPVGQIETFTAPENTKVYVICQSGARSKKAYKTLEKKGFDVTNVKGGMMAWRGKTV</sequence>
<dbReference type="Gene3D" id="3.40.250.10">
    <property type="entry name" value="Rhodanese-like domain"/>
    <property type="match status" value="1"/>
</dbReference>
<organism evidence="2 3">
    <name type="scientific">Lactococcus muris</name>
    <dbReference type="NCBI Taxonomy" id="2941330"/>
    <lineage>
        <taxon>Bacteria</taxon>
        <taxon>Bacillati</taxon>
        <taxon>Bacillota</taxon>
        <taxon>Bacilli</taxon>
        <taxon>Lactobacillales</taxon>
        <taxon>Streptococcaceae</taxon>
        <taxon>Lactococcus</taxon>
    </lineage>
</organism>
<name>A0ABV4D7Y3_9LACT</name>
<accession>A0ABV4D7Y3</accession>
<dbReference type="InterPro" id="IPR036873">
    <property type="entry name" value="Rhodanese-like_dom_sf"/>
</dbReference>
<keyword evidence="3" id="KW-1185">Reference proteome</keyword>
<dbReference type="PANTHER" id="PTHR43031">
    <property type="entry name" value="FAD-DEPENDENT OXIDOREDUCTASE"/>
    <property type="match status" value="1"/>
</dbReference>
<dbReference type="InterPro" id="IPR050229">
    <property type="entry name" value="GlpE_sulfurtransferase"/>
</dbReference>
<dbReference type="RefSeq" id="WP_369918108.1">
    <property type="nucleotide sequence ID" value="NZ_JBCLSQ010000010.1"/>
</dbReference>
<proteinExistence type="predicted"/>
<evidence type="ECO:0000313" key="3">
    <source>
        <dbReference type="Proteomes" id="UP001565242"/>
    </source>
</evidence>
<evidence type="ECO:0000313" key="2">
    <source>
        <dbReference type="EMBL" id="MEY8537860.1"/>
    </source>
</evidence>
<dbReference type="InterPro" id="IPR001763">
    <property type="entry name" value="Rhodanese-like_dom"/>
</dbReference>
<comment type="caution">
    <text evidence="2">The sequence shown here is derived from an EMBL/GenBank/DDBJ whole genome shotgun (WGS) entry which is preliminary data.</text>
</comment>
<dbReference type="Pfam" id="PF00581">
    <property type="entry name" value="Rhodanese"/>
    <property type="match status" value="1"/>
</dbReference>
<evidence type="ECO:0000259" key="1">
    <source>
        <dbReference type="PROSITE" id="PS50206"/>
    </source>
</evidence>
<feature type="domain" description="Rhodanese" evidence="1">
    <location>
        <begin position="20"/>
        <end position="101"/>
    </location>
</feature>